<dbReference type="Pfam" id="PF04909">
    <property type="entry name" value="Amidohydro_2"/>
    <property type="match status" value="1"/>
</dbReference>
<dbReference type="GO" id="GO:0016787">
    <property type="term" value="F:hydrolase activity"/>
    <property type="evidence" value="ECO:0007669"/>
    <property type="project" value="InterPro"/>
</dbReference>
<dbReference type="PANTHER" id="PTHR21240:SF28">
    <property type="entry name" value="ISO-OROTATE DECARBOXYLASE (EUROFUNG)"/>
    <property type="match status" value="1"/>
</dbReference>
<name>A0A917MMA1_9MICO</name>
<dbReference type="Gene3D" id="3.20.20.140">
    <property type="entry name" value="Metal-dependent hydrolases"/>
    <property type="match status" value="1"/>
</dbReference>
<accession>A0A917MMA1</accession>
<dbReference type="SUPFAM" id="SSF51556">
    <property type="entry name" value="Metallo-dependent hydrolases"/>
    <property type="match status" value="1"/>
</dbReference>
<reference evidence="3" key="1">
    <citation type="journal article" date="2014" name="Int. J. Syst. Evol. Microbiol.">
        <title>Complete genome sequence of Corynebacterium casei LMG S-19264T (=DSM 44701T), isolated from a smear-ripened cheese.</title>
        <authorList>
            <consortium name="US DOE Joint Genome Institute (JGI-PGF)"/>
            <person name="Walter F."/>
            <person name="Albersmeier A."/>
            <person name="Kalinowski J."/>
            <person name="Ruckert C."/>
        </authorList>
    </citation>
    <scope>NUCLEOTIDE SEQUENCE</scope>
    <source>
        <strain evidence="3">CGMCC 1.15794</strain>
    </source>
</reference>
<dbReference type="InterPro" id="IPR006680">
    <property type="entry name" value="Amidohydro-rel"/>
</dbReference>
<dbReference type="GO" id="GO:0016831">
    <property type="term" value="F:carboxy-lyase activity"/>
    <property type="evidence" value="ECO:0007669"/>
    <property type="project" value="InterPro"/>
</dbReference>
<dbReference type="InterPro" id="IPR032466">
    <property type="entry name" value="Metal_Hydrolase"/>
</dbReference>
<dbReference type="EMBL" id="BMJY01000011">
    <property type="protein sequence ID" value="GGH47226.1"/>
    <property type="molecule type" value="Genomic_DNA"/>
</dbReference>
<evidence type="ECO:0000256" key="1">
    <source>
        <dbReference type="ARBA" id="ARBA00023239"/>
    </source>
</evidence>
<dbReference type="AlphaFoldDB" id="A0A917MMA1"/>
<gene>
    <name evidence="3" type="ORF">GCM10010921_23810</name>
</gene>
<dbReference type="RefSeq" id="WP_188756516.1">
    <property type="nucleotide sequence ID" value="NZ_BMJY01000011.1"/>
</dbReference>
<proteinExistence type="predicted"/>
<dbReference type="PANTHER" id="PTHR21240">
    <property type="entry name" value="2-AMINO-3-CARBOXYLMUCONATE-6-SEMIALDEHYDE DECARBOXYLASE"/>
    <property type="match status" value="1"/>
</dbReference>
<evidence type="ECO:0000259" key="2">
    <source>
        <dbReference type="Pfam" id="PF04909"/>
    </source>
</evidence>
<feature type="domain" description="Amidohydrolase-related" evidence="2">
    <location>
        <begin position="4"/>
        <end position="325"/>
    </location>
</feature>
<keyword evidence="4" id="KW-1185">Reference proteome</keyword>
<evidence type="ECO:0000313" key="4">
    <source>
        <dbReference type="Proteomes" id="UP000657592"/>
    </source>
</evidence>
<protein>
    <submittedName>
        <fullName evidence="3">Amidohydrolase</fullName>
    </submittedName>
</protein>
<organism evidence="3 4">
    <name type="scientific">Microbacterium album</name>
    <dbReference type="NCBI Taxonomy" id="2053191"/>
    <lineage>
        <taxon>Bacteria</taxon>
        <taxon>Bacillati</taxon>
        <taxon>Actinomycetota</taxon>
        <taxon>Actinomycetes</taxon>
        <taxon>Micrococcales</taxon>
        <taxon>Microbacteriaceae</taxon>
        <taxon>Microbacterium</taxon>
    </lineage>
</organism>
<dbReference type="Proteomes" id="UP000657592">
    <property type="component" value="Unassembled WGS sequence"/>
</dbReference>
<dbReference type="GO" id="GO:0019748">
    <property type="term" value="P:secondary metabolic process"/>
    <property type="evidence" value="ECO:0007669"/>
    <property type="project" value="TreeGrafter"/>
</dbReference>
<dbReference type="InterPro" id="IPR032465">
    <property type="entry name" value="ACMSD"/>
</dbReference>
<comment type="caution">
    <text evidence="3">The sequence shown here is derived from an EMBL/GenBank/DDBJ whole genome shotgun (WGS) entry which is preliminary data.</text>
</comment>
<reference evidence="3" key="2">
    <citation type="submission" date="2020-09" db="EMBL/GenBank/DDBJ databases">
        <authorList>
            <person name="Sun Q."/>
            <person name="Zhou Y."/>
        </authorList>
    </citation>
    <scope>NUCLEOTIDE SEQUENCE</scope>
    <source>
        <strain evidence="3">CGMCC 1.15794</strain>
    </source>
</reference>
<keyword evidence="1" id="KW-0456">Lyase</keyword>
<evidence type="ECO:0000313" key="3">
    <source>
        <dbReference type="EMBL" id="GGH47226.1"/>
    </source>
</evidence>
<sequence length="339" mass="37298">MPIVDVHAHLAVFEAEALLADHPGLQRQQAVDLATMGAASNEYNQRAFSDLFPRLTDVEVRLAQMDASSVDVQTVSAMPTQRHWLEERLAVRYHRALNDGVAQHCAAAPERLRMIASVPYQHPAAAADELTRAVEQLGAIGVQILTHAGPDFELDDRRLDSLWERAVELDVPVLIHPWGCTLGARLDIGYLFNHVGNPTETSLALSRLIFGGVFDRIPALRVWAAHGGGWLPSYSGRADHAWKQRADARTCASKPSDYLRDRVWVDGLVYTPHALRFLVESVGAAHVTVGTDYPFDMGITDPLERIAAAGLSVDDFHATTEHSARLLFGNRLTANGARR</sequence>
<dbReference type="GO" id="GO:0005737">
    <property type="term" value="C:cytoplasm"/>
    <property type="evidence" value="ECO:0007669"/>
    <property type="project" value="TreeGrafter"/>
</dbReference>